<reference evidence="1 2" key="1">
    <citation type="submission" date="2015-08" db="EMBL/GenBank/DDBJ databases">
        <title>Ancestral chromatin configuration constrains chromatin evolution on differentiating sex chromosomes in Drosophila.</title>
        <authorList>
            <person name="Zhou Q."/>
            <person name="Bachtrog D."/>
        </authorList>
    </citation>
    <scope>NUCLEOTIDE SEQUENCE [LARGE SCALE GENOMIC DNA]</scope>
    <source>
        <tissue evidence="1">Whole larvae</tissue>
    </source>
</reference>
<evidence type="ECO:0000313" key="2">
    <source>
        <dbReference type="Proteomes" id="UP000494163"/>
    </source>
</evidence>
<name>A0A0M3QWM0_DROBS</name>
<sequence>MSKRQQEILRIEREVRAKLPHRAFREIIFDREQIKASIVPLSYTEARRKHGPIYEALQDELHHAGCRMMPEFLHCLAEKEQALYESISIRARIIDDRPLLYEVVEKLKHAELAVLQRKFKGLKECFTLFYETLVLLEPYRVKYEYALNAVMEHIVSLCHNIEGQERDAAEMIARIYFTYAKYLERTGERANAITYLQTTLELVRGHMWPAEMDSRAGGVILHELVAQMLARQLLIYGRQIVRHQPDEAIEMARRATVLIAEIGREKYLDIFCDTYLERAFFLMEKGDYHPAMLCLELIRPQIIACTEYKFVKLNMKFYLYQGQCAESFDYIEKAISSFKRALRLSRLYDHKEQEAEILLNLGKLFARDTQKTNIAKKCYNQAKSIYIDYNDTHSKKTAVFLMAKLMADEITPLYMAMLKASSSQYCAFYNLRQWKNRCRPFWHSLGDEIMKQERNKIYCLLEEENPDPVKVTDEYLALDGNTFKVEEGDLSN</sequence>
<dbReference type="AlphaFoldDB" id="A0A0M3QWM0"/>
<accession>A0A0M3QWM0</accession>
<organism evidence="1 2">
    <name type="scientific">Drosophila busckii</name>
    <name type="common">Fruit fly</name>
    <dbReference type="NCBI Taxonomy" id="30019"/>
    <lineage>
        <taxon>Eukaryota</taxon>
        <taxon>Metazoa</taxon>
        <taxon>Ecdysozoa</taxon>
        <taxon>Arthropoda</taxon>
        <taxon>Hexapoda</taxon>
        <taxon>Insecta</taxon>
        <taxon>Pterygota</taxon>
        <taxon>Neoptera</taxon>
        <taxon>Endopterygota</taxon>
        <taxon>Diptera</taxon>
        <taxon>Brachycera</taxon>
        <taxon>Muscomorpha</taxon>
        <taxon>Ephydroidea</taxon>
        <taxon>Drosophilidae</taxon>
        <taxon>Drosophila</taxon>
    </lineage>
</organism>
<gene>
    <name evidence="1" type="ORF">Dbus_chr3Lg1549</name>
</gene>
<dbReference type="InterPro" id="IPR011990">
    <property type="entry name" value="TPR-like_helical_dom_sf"/>
</dbReference>
<keyword evidence="2" id="KW-1185">Reference proteome</keyword>
<dbReference type="Gene3D" id="1.25.40.10">
    <property type="entry name" value="Tetratricopeptide repeat domain"/>
    <property type="match status" value="1"/>
</dbReference>
<dbReference type="SUPFAM" id="SSF48452">
    <property type="entry name" value="TPR-like"/>
    <property type="match status" value="1"/>
</dbReference>
<dbReference type="SMR" id="A0A0M3QWM0"/>
<dbReference type="EMBL" id="CP012525">
    <property type="protein sequence ID" value="ALC44383.1"/>
    <property type="molecule type" value="Genomic_DNA"/>
</dbReference>
<protein>
    <submittedName>
        <fullName evidence="1">CG31798</fullName>
    </submittedName>
</protein>
<evidence type="ECO:0000313" key="1">
    <source>
        <dbReference type="EMBL" id="ALC44383.1"/>
    </source>
</evidence>
<proteinExistence type="predicted"/>
<dbReference type="OrthoDB" id="7996681at2759"/>
<dbReference type="OMA" id="KNLDIFC"/>
<dbReference type="Proteomes" id="UP000494163">
    <property type="component" value="Chromosome 3L"/>
</dbReference>